<accession>A0A1E3I4X6</accession>
<dbReference type="OrthoDB" id="3945550at2759"/>
<evidence type="ECO:0000313" key="2">
    <source>
        <dbReference type="Proteomes" id="UP000094065"/>
    </source>
</evidence>
<keyword evidence="2" id="KW-1185">Reference proteome</keyword>
<gene>
    <name evidence="1" type="ORF">L202_01117</name>
</gene>
<dbReference type="EMBL" id="AWGJ01000002">
    <property type="protein sequence ID" value="ODN82856.1"/>
    <property type="molecule type" value="Genomic_DNA"/>
</dbReference>
<dbReference type="AlphaFoldDB" id="A0A1E3I4X6"/>
<dbReference type="RefSeq" id="XP_018996856.1">
    <property type="nucleotide sequence ID" value="XM_019134429.1"/>
</dbReference>
<organism evidence="1 2">
    <name type="scientific">Cryptococcus amylolentus CBS 6039</name>
    <dbReference type="NCBI Taxonomy" id="1295533"/>
    <lineage>
        <taxon>Eukaryota</taxon>
        <taxon>Fungi</taxon>
        <taxon>Dikarya</taxon>
        <taxon>Basidiomycota</taxon>
        <taxon>Agaricomycotina</taxon>
        <taxon>Tremellomycetes</taxon>
        <taxon>Tremellales</taxon>
        <taxon>Cryptococcaceae</taxon>
        <taxon>Cryptococcus</taxon>
    </lineage>
</organism>
<dbReference type="GeneID" id="30152426"/>
<name>A0A1E3I4X6_9TREE</name>
<sequence>MSGPRIPLIPELLDLVLAHITDPTDLYHLLLTSPAIFALAAPRLYRSIPVSHRCNPFFATPSSSPSASSYTKARLLELVQEVRLQTHHEQAGEPAWFDNWVGDPLPNLVTVNLVDHQGSSPCLASLPISSSSSQLYANATRLYMPLDDGLDGIPYAHLLKALHNLRTLCCLTNNRVDPSNMFRAFAADKTMINLSEHFPHLTDVEIYVWDMSSNAKLRDSHLLIPYQEHGAIGLRGLMMVIEAYGSDLFYDKVGWENLAEGLLLVSFIFSLKRIRFYGLEEGLGRLDDSQTWARGFAGSKGFDHPTGDEMKASTRKGIDNGRDMEADELQLSTAFNALSITQHTAQDFYDTCWDGRQGHHTILYNELTHPSLARQGLLATLLKMVGAKGGSFLGLTDAELVWIIEHYQEGFECREDDRWGLLTPASSRGSSPSPLPQHPAGHFASLIGN</sequence>
<protein>
    <submittedName>
        <fullName evidence="1">Uncharacterized protein</fullName>
    </submittedName>
</protein>
<proteinExistence type="predicted"/>
<evidence type="ECO:0000313" key="1">
    <source>
        <dbReference type="EMBL" id="ODN82856.1"/>
    </source>
</evidence>
<reference evidence="1 2" key="1">
    <citation type="submission" date="2016-06" db="EMBL/GenBank/DDBJ databases">
        <title>Evolution of pathogenesis and genome organization in the Tremellales.</title>
        <authorList>
            <person name="Cuomo C."/>
            <person name="Litvintseva A."/>
            <person name="Heitman J."/>
            <person name="Chen Y."/>
            <person name="Sun S."/>
            <person name="Springer D."/>
            <person name="Dromer F."/>
            <person name="Young S."/>
            <person name="Zeng Q."/>
            <person name="Chapman S."/>
            <person name="Gujja S."/>
            <person name="Saif S."/>
            <person name="Birren B."/>
        </authorList>
    </citation>
    <scope>NUCLEOTIDE SEQUENCE [LARGE SCALE GENOMIC DNA]</scope>
    <source>
        <strain evidence="1 2">CBS 6039</strain>
    </source>
</reference>
<dbReference type="Proteomes" id="UP000094065">
    <property type="component" value="Unassembled WGS sequence"/>
</dbReference>
<comment type="caution">
    <text evidence="1">The sequence shown here is derived from an EMBL/GenBank/DDBJ whole genome shotgun (WGS) entry which is preliminary data.</text>
</comment>